<dbReference type="RefSeq" id="WP_109888839.1">
    <property type="nucleotide sequence ID" value="NZ_CP029550.1"/>
</dbReference>
<evidence type="ECO:0000313" key="2">
    <source>
        <dbReference type="Proteomes" id="UP000245926"/>
    </source>
</evidence>
<dbReference type="KEGG" id="mets:DK389_08570"/>
<dbReference type="Proteomes" id="UP000245926">
    <property type="component" value="Chromosome"/>
</dbReference>
<organism evidence="1 2">
    <name type="scientific">Methylobacterium durans</name>
    <dbReference type="NCBI Taxonomy" id="2202825"/>
    <lineage>
        <taxon>Bacteria</taxon>
        <taxon>Pseudomonadati</taxon>
        <taxon>Pseudomonadota</taxon>
        <taxon>Alphaproteobacteria</taxon>
        <taxon>Hyphomicrobiales</taxon>
        <taxon>Methylobacteriaceae</taxon>
        <taxon>Methylobacterium</taxon>
    </lineage>
</organism>
<proteinExistence type="predicted"/>
<dbReference type="AlphaFoldDB" id="A0A2U8W5L7"/>
<keyword evidence="2" id="KW-1185">Reference proteome</keyword>
<accession>A0A2U8W5L7</accession>
<evidence type="ECO:0000313" key="1">
    <source>
        <dbReference type="EMBL" id="AWN40576.1"/>
    </source>
</evidence>
<name>A0A2U8W5L7_9HYPH</name>
<reference evidence="2" key="1">
    <citation type="submission" date="2018-05" db="EMBL/GenBank/DDBJ databases">
        <title>Complete Genome Sequence of Methylobacterium sp. 17SD2-17.</title>
        <authorList>
            <person name="Srinivasan S."/>
        </authorList>
    </citation>
    <scope>NUCLEOTIDE SEQUENCE [LARGE SCALE GENOMIC DNA]</scope>
    <source>
        <strain evidence="2">17SD2-17</strain>
    </source>
</reference>
<sequence length="71" mass="7960">MSAMKILASVSTEEVPGGYQLTMETDDRQVIRLFATENQVSDLADELDELLDDDEVEFTPEQKHAGEEQLS</sequence>
<dbReference type="EMBL" id="CP029550">
    <property type="protein sequence ID" value="AWN40576.1"/>
    <property type="molecule type" value="Genomic_DNA"/>
</dbReference>
<gene>
    <name evidence="1" type="ORF">DK389_08570</name>
</gene>
<dbReference type="OrthoDB" id="8000480at2"/>
<protein>
    <submittedName>
        <fullName evidence="1">Uncharacterized protein</fullName>
    </submittedName>
</protein>